<feature type="transmembrane region" description="Helical" evidence="10">
    <location>
        <begin position="195"/>
        <end position="214"/>
    </location>
</feature>
<dbReference type="SUPFAM" id="SSF81324">
    <property type="entry name" value="Voltage-gated potassium channels"/>
    <property type="match status" value="1"/>
</dbReference>
<dbReference type="GO" id="GO:0015379">
    <property type="term" value="F:potassium:chloride symporter activity"/>
    <property type="evidence" value="ECO:0007669"/>
    <property type="project" value="InterPro"/>
</dbReference>
<keyword evidence="4" id="KW-0633">Potassium transport</keyword>
<comment type="subcellular location">
    <subcellularLocation>
        <location evidence="1">Cell membrane</location>
        <topology evidence="1">Multi-pass membrane protein</topology>
    </subcellularLocation>
</comment>
<dbReference type="Proteomes" id="UP000095350">
    <property type="component" value="Unassembled WGS sequence"/>
</dbReference>
<dbReference type="AlphaFoldDB" id="A0A173TK55"/>
<feature type="transmembrane region" description="Helical" evidence="10">
    <location>
        <begin position="44"/>
        <end position="63"/>
    </location>
</feature>
<dbReference type="PANTHER" id="PTHR32024">
    <property type="entry name" value="TRK SYSTEM POTASSIUM UPTAKE PROTEIN TRKG-RELATED"/>
    <property type="match status" value="1"/>
</dbReference>
<evidence type="ECO:0000313" key="11">
    <source>
        <dbReference type="EMBL" id="CUN02529.1"/>
    </source>
</evidence>
<keyword evidence="9 10" id="KW-0472">Membrane</keyword>
<evidence type="ECO:0000256" key="10">
    <source>
        <dbReference type="SAM" id="Phobius"/>
    </source>
</evidence>
<dbReference type="PaxDb" id="166486-ERS852572_01570"/>
<evidence type="ECO:0000256" key="2">
    <source>
        <dbReference type="ARBA" id="ARBA00022448"/>
    </source>
</evidence>
<feature type="transmembrane region" description="Helical" evidence="10">
    <location>
        <begin position="234"/>
        <end position="252"/>
    </location>
</feature>
<accession>A0A173TK55</accession>
<dbReference type="EMBL" id="CYXZ01000010">
    <property type="protein sequence ID" value="CUN02529.1"/>
    <property type="molecule type" value="Genomic_DNA"/>
</dbReference>
<feature type="transmembrane region" description="Helical" evidence="10">
    <location>
        <begin position="352"/>
        <end position="376"/>
    </location>
</feature>
<keyword evidence="7 10" id="KW-1133">Transmembrane helix</keyword>
<keyword evidence="8" id="KW-0406">Ion transport</keyword>
<evidence type="ECO:0000256" key="7">
    <source>
        <dbReference type="ARBA" id="ARBA00022989"/>
    </source>
</evidence>
<evidence type="ECO:0000313" key="12">
    <source>
        <dbReference type="Proteomes" id="UP000095350"/>
    </source>
</evidence>
<evidence type="ECO:0000256" key="8">
    <source>
        <dbReference type="ARBA" id="ARBA00023065"/>
    </source>
</evidence>
<evidence type="ECO:0000256" key="6">
    <source>
        <dbReference type="ARBA" id="ARBA00022958"/>
    </source>
</evidence>
<keyword evidence="3" id="KW-1003">Cell membrane</keyword>
<keyword evidence="5 10" id="KW-0812">Transmembrane</keyword>
<evidence type="ECO:0000256" key="5">
    <source>
        <dbReference type="ARBA" id="ARBA00022692"/>
    </source>
</evidence>
<dbReference type="PANTHER" id="PTHR32024:SF1">
    <property type="entry name" value="KTR SYSTEM POTASSIUM UPTAKE PROTEIN B"/>
    <property type="match status" value="1"/>
</dbReference>
<dbReference type="GO" id="GO:0005886">
    <property type="term" value="C:plasma membrane"/>
    <property type="evidence" value="ECO:0007669"/>
    <property type="project" value="UniProtKB-SubCell"/>
</dbReference>
<keyword evidence="2" id="KW-0813">Transport</keyword>
<feature type="transmembrane region" description="Helical" evidence="10">
    <location>
        <begin position="130"/>
        <end position="149"/>
    </location>
</feature>
<feature type="transmembrane region" description="Helical" evidence="10">
    <location>
        <begin position="404"/>
        <end position="428"/>
    </location>
</feature>
<dbReference type="STRING" id="166486.ERS852572_01570"/>
<proteinExistence type="predicted"/>
<protein>
    <submittedName>
        <fullName evidence="11">Ktr system potassium uptake protein B</fullName>
    </submittedName>
</protein>
<name>A0A173TK55_9FIRM</name>
<sequence>MLPKKLKRLSDMQLIALGFLLLILGGTCLLMLPCSSRTGEFTPFITALFTATSATCVTGLILVDTYTHWSFFGQLVLLLLIQIGGLGFITIGTAVSLVLRRKIGLKERGWIKESFNVLDIGGVVRLIKRVLKGTVLFEGIGALLLFTRFYPEMGFFNGLYYSIFHSISAFCNAGFDIMGKYKPYSSFTAYYDDPIVSFTLSALILIGGIGFIVWSDIIDHKWHFKKYALQTKMVLSFSAVLVFGGALLFYLLERNNLYADMSTTGIICSSFFSVITPRTAGFNTLDIGSLTEGGKLLTIILMFIGGGSGSTAGGVKMATIFVLLLHLRSTLLRTTGTNIFGRRIEDDTITKATALLCTYLFAGLAATLAICGMQGFPLGDTLFEVISAICTAGMTTGLTGQLNFISRLIIIFLMYIGRLGSLSFALSFTDHKKLTHIMQPVERINIG</sequence>
<evidence type="ECO:0000256" key="9">
    <source>
        <dbReference type="ARBA" id="ARBA00023136"/>
    </source>
</evidence>
<gene>
    <name evidence="11" type="primary">ktrB</name>
    <name evidence="11" type="ORF">ERS852572_01570</name>
</gene>
<dbReference type="InterPro" id="IPR003445">
    <property type="entry name" value="Cat_transpt"/>
</dbReference>
<dbReference type="RefSeq" id="WP_022111807.1">
    <property type="nucleotide sequence ID" value="NZ_CABIYH010000010.1"/>
</dbReference>
<dbReference type="InterPro" id="IPR004772">
    <property type="entry name" value="TrkH"/>
</dbReference>
<feature type="transmembrane region" description="Helical" evidence="10">
    <location>
        <begin position="12"/>
        <end position="32"/>
    </location>
</feature>
<feature type="transmembrane region" description="Helical" evidence="10">
    <location>
        <begin position="257"/>
        <end position="276"/>
    </location>
</feature>
<evidence type="ECO:0000256" key="3">
    <source>
        <dbReference type="ARBA" id="ARBA00022475"/>
    </source>
</evidence>
<evidence type="ECO:0000256" key="4">
    <source>
        <dbReference type="ARBA" id="ARBA00022538"/>
    </source>
</evidence>
<reference evidence="11 12" key="1">
    <citation type="submission" date="2015-09" db="EMBL/GenBank/DDBJ databases">
        <authorList>
            <consortium name="Pathogen Informatics"/>
        </authorList>
    </citation>
    <scope>NUCLEOTIDE SEQUENCE [LARGE SCALE GENOMIC DNA]</scope>
    <source>
        <strain evidence="11 12">2789STDY5834960</strain>
    </source>
</reference>
<dbReference type="Pfam" id="PF02386">
    <property type="entry name" value="TrkH"/>
    <property type="match status" value="1"/>
</dbReference>
<dbReference type="OrthoDB" id="9810952at2"/>
<evidence type="ECO:0000256" key="1">
    <source>
        <dbReference type="ARBA" id="ARBA00004651"/>
    </source>
</evidence>
<organism evidence="11 12">
    <name type="scientific">Roseburia intestinalis</name>
    <dbReference type="NCBI Taxonomy" id="166486"/>
    <lineage>
        <taxon>Bacteria</taxon>
        <taxon>Bacillati</taxon>
        <taxon>Bacillota</taxon>
        <taxon>Clostridia</taxon>
        <taxon>Lachnospirales</taxon>
        <taxon>Lachnospiraceae</taxon>
        <taxon>Roseburia</taxon>
    </lineage>
</organism>
<feature type="transmembrane region" description="Helical" evidence="10">
    <location>
        <begin position="155"/>
        <end position="175"/>
    </location>
</feature>
<feature type="transmembrane region" description="Helical" evidence="10">
    <location>
        <begin position="75"/>
        <end position="99"/>
    </location>
</feature>
<dbReference type="NCBIfam" id="TIGR00933">
    <property type="entry name" value="2a38"/>
    <property type="match status" value="1"/>
</dbReference>
<keyword evidence="6" id="KW-0630">Potassium</keyword>
<feature type="transmembrane region" description="Helical" evidence="10">
    <location>
        <begin position="296"/>
        <end position="325"/>
    </location>
</feature>